<accession>A0A8J4DZS0</accession>
<comment type="caution">
    <text evidence="3">The sequence shown here is derived from an EMBL/GenBank/DDBJ whole genome shotgun (WGS) entry which is preliminary data.</text>
</comment>
<feature type="signal peptide" evidence="1">
    <location>
        <begin position="1"/>
        <end position="26"/>
    </location>
</feature>
<keyword evidence="1" id="KW-0732">Signal</keyword>
<feature type="chain" id="PRO_5038842493" description="F5/8 type C domain-containing protein" evidence="1">
    <location>
        <begin position="27"/>
        <end position="526"/>
    </location>
</feature>
<dbReference type="EMBL" id="BOPG01000023">
    <property type="protein sequence ID" value="GIJ55991.1"/>
    <property type="molecule type" value="Genomic_DNA"/>
</dbReference>
<name>A0A8J4DZS0_9ACTN</name>
<evidence type="ECO:0000313" key="4">
    <source>
        <dbReference type="Proteomes" id="UP000612585"/>
    </source>
</evidence>
<dbReference type="InterPro" id="IPR008979">
    <property type="entry name" value="Galactose-bd-like_sf"/>
</dbReference>
<dbReference type="RefSeq" id="WP_203993593.1">
    <property type="nucleotide sequence ID" value="NZ_BOPG01000023.1"/>
</dbReference>
<evidence type="ECO:0000256" key="1">
    <source>
        <dbReference type="SAM" id="SignalP"/>
    </source>
</evidence>
<dbReference type="Proteomes" id="UP000612585">
    <property type="component" value="Unassembled WGS sequence"/>
</dbReference>
<feature type="domain" description="F5/8 type C" evidence="2">
    <location>
        <begin position="395"/>
        <end position="509"/>
    </location>
</feature>
<evidence type="ECO:0000259" key="2">
    <source>
        <dbReference type="Pfam" id="PF00754"/>
    </source>
</evidence>
<evidence type="ECO:0000313" key="3">
    <source>
        <dbReference type="EMBL" id="GIJ55991.1"/>
    </source>
</evidence>
<organism evidence="3 4">
    <name type="scientific">Virgisporangium aurantiacum</name>
    <dbReference type="NCBI Taxonomy" id="175570"/>
    <lineage>
        <taxon>Bacteria</taxon>
        <taxon>Bacillati</taxon>
        <taxon>Actinomycetota</taxon>
        <taxon>Actinomycetes</taxon>
        <taxon>Micromonosporales</taxon>
        <taxon>Micromonosporaceae</taxon>
        <taxon>Virgisporangium</taxon>
    </lineage>
</organism>
<reference evidence="3" key="1">
    <citation type="submission" date="2021-01" db="EMBL/GenBank/DDBJ databases">
        <title>Whole genome shotgun sequence of Virgisporangium aurantiacum NBRC 16421.</title>
        <authorList>
            <person name="Komaki H."/>
            <person name="Tamura T."/>
        </authorList>
    </citation>
    <scope>NUCLEOTIDE SEQUENCE</scope>
    <source>
        <strain evidence="3">NBRC 16421</strain>
    </source>
</reference>
<protein>
    <recommendedName>
        <fullName evidence="2">F5/8 type C domain-containing protein</fullName>
    </recommendedName>
</protein>
<keyword evidence="4" id="KW-1185">Reference proteome</keyword>
<gene>
    <name evidence="3" type="ORF">Vau01_035070</name>
</gene>
<dbReference type="SUPFAM" id="SSF49785">
    <property type="entry name" value="Galactose-binding domain-like"/>
    <property type="match status" value="1"/>
</dbReference>
<dbReference type="Gene3D" id="2.60.120.260">
    <property type="entry name" value="Galactose-binding domain-like"/>
    <property type="match status" value="1"/>
</dbReference>
<dbReference type="AlphaFoldDB" id="A0A8J4DZS0"/>
<proteinExistence type="predicted"/>
<sequence length="526" mass="56470">MNLSIRRRCAALLAGVLAAVSPATSAAAEPAGQAAIIPPPTTETQIYSRLSQLLTPALRSVAGDTQVRTLTRTVAARQFDGDTNALLSTVVQEAEESHVVDPNAPDWVALKNSIAQFGNINGYSFDPQVYIPNLDEGIVPAATVEIVVSPLDESAASAESYVLDGNGNAVPSGHLVDETYVETHEVWVLSVNERITTGGPPVLTGEVVAVPAPRVFGPESTKAGTLAACNPTGLRNNRGQEYLQRWRVPNKSDFGGLFEGKREMKLVAIAGNGAVVKTYFFGKVKRKHIDNWQNSDLYITTWDRAVWGEYMGYQWYELDGGKTVTSTVTVPVQGGGSISTSVQTQERDDDGGSHAVLFSESTYLEYDTGRVRFNMCSTGGDGGTGTDNLACGAVASASSTFSGYSAARTTDCNNSTALGGPYSWANSANTYPPNNPQWVQADMGVDKTFRRVVVYTSQGYPIRDFDVQVWNGVTFVTVASVTGNTQLSVPVTFPARTSRLVRILGRSGPNHQLNYVRVNELEVYAV</sequence>
<dbReference type="Pfam" id="PF00754">
    <property type="entry name" value="F5_F8_type_C"/>
    <property type="match status" value="1"/>
</dbReference>
<dbReference type="InterPro" id="IPR000421">
    <property type="entry name" value="FA58C"/>
</dbReference>